<dbReference type="EMBL" id="CAJNOT010001738">
    <property type="protein sequence ID" value="CAF1242695.1"/>
    <property type="molecule type" value="Genomic_DNA"/>
</dbReference>
<dbReference type="InterPro" id="IPR036397">
    <property type="entry name" value="RNaseH_sf"/>
</dbReference>
<sequence>MGKKSIGEYKRAQTVTLYDAGFTISGIARQLNISWACVKNAIIRYRDHAPWHTSNMVKGQIRKLKINMLEWPPNSPDLNVIEEIWGIIHKRLPLKSINTKEELQKRLQEEWDEISITLCQALVDGMPERIEKCLKAKGSHFT</sequence>
<dbReference type="EMBL" id="CAJOAX010019110">
    <property type="protein sequence ID" value="CAF4185945.1"/>
    <property type="molecule type" value="Genomic_DNA"/>
</dbReference>
<dbReference type="AlphaFoldDB" id="A0A814ZAU7"/>
<evidence type="ECO:0000313" key="4">
    <source>
        <dbReference type="EMBL" id="CAF4185945.1"/>
    </source>
</evidence>
<evidence type="ECO:0000313" key="3">
    <source>
        <dbReference type="EMBL" id="CAF1486488.1"/>
    </source>
</evidence>
<name>A0A814ZAU7_9BILA</name>
<gene>
    <name evidence="4" type="ORF">OTI717_LOCUS37913</name>
    <name evidence="3" type="ORF">RFH988_LOCUS38219</name>
    <name evidence="2" type="ORF">ZHD862_LOCUS24963</name>
</gene>
<feature type="domain" description="Tc1-like transposase DDE" evidence="1">
    <location>
        <begin position="42"/>
        <end position="104"/>
    </location>
</feature>
<evidence type="ECO:0000313" key="2">
    <source>
        <dbReference type="EMBL" id="CAF1242695.1"/>
    </source>
</evidence>
<dbReference type="Proteomes" id="UP000663864">
    <property type="component" value="Unassembled WGS sequence"/>
</dbReference>
<dbReference type="SUPFAM" id="SSF46689">
    <property type="entry name" value="Homeodomain-like"/>
    <property type="match status" value="1"/>
</dbReference>
<dbReference type="OrthoDB" id="4843387at2759"/>
<dbReference type="Gene3D" id="3.30.420.10">
    <property type="entry name" value="Ribonuclease H-like superfamily/Ribonuclease H"/>
    <property type="match status" value="1"/>
</dbReference>
<dbReference type="InterPro" id="IPR009057">
    <property type="entry name" value="Homeodomain-like_sf"/>
</dbReference>
<dbReference type="Proteomes" id="UP000663823">
    <property type="component" value="Unassembled WGS sequence"/>
</dbReference>
<dbReference type="InterPro" id="IPR038717">
    <property type="entry name" value="Tc1-like_DDE_dom"/>
</dbReference>
<proteinExistence type="predicted"/>
<reference evidence="2" key="1">
    <citation type="submission" date="2021-02" db="EMBL/GenBank/DDBJ databases">
        <authorList>
            <person name="Nowell W R."/>
        </authorList>
    </citation>
    <scope>NUCLEOTIDE SEQUENCE</scope>
</reference>
<protein>
    <recommendedName>
        <fullName evidence="1">Tc1-like transposase DDE domain-containing protein</fullName>
    </recommendedName>
</protein>
<dbReference type="Pfam" id="PF13358">
    <property type="entry name" value="DDE_3"/>
    <property type="match status" value="1"/>
</dbReference>
<evidence type="ECO:0000259" key="1">
    <source>
        <dbReference type="Pfam" id="PF13358"/>
    </source>
</evidence>
<dbReference type="GO" id="GO:0003676">
    <property type="term" value="F:nucleic acid binding"/>
    <property type="evidence" value="ECO:0007669"/>
    <property type="project" value="InterPro"/>
</dbReference>
<organism evidence="2 5">
    <name type="scientific">Rotaria sordida</name>
    <dbReference type="NCBI Taxonomy" id="392033"/>
    <lineage>
        <taxon>Eukaryota</taxon>
        <taxon>Metazoa</taxon>
        <taxon>Spiralia</taxon>
        <taxon>Gnathifera</taxon>
        <taxon>Rotifera</taxon>
        <taxon>Eurotatoria</taxon>
        <taxon>Bdelloidea</taxon>
        <taxon>Philodinida</taxon>
        <taxon>Philodinidae</taxon>
        <taxon>Rotaria</taxon>
    </lineage>
</organism>
<accession>A0A814ZAU7</accession>
<dbReference type="EMBL" id="CAJNOO010008847">
    <property type="protein sequence ID" value="CAF1486488.1"/>
    <property type="molecule type" value="Genomic_DNA"/>
</dbReference>
<dbReference type="Proteomes" id="UP000663882">
    <property type="component" value="Unassembled WGS sequence"/>
</dbReference>
<comment type="caution">
    <text evidence="2">The sequence shown here is derived from an EMBL/GenBank/DDBJ whole genome shotgun (WGS) entry which is preliminary data.</text>
</comment>
<evidence type="ECO:0000313" key="5">
    <source>
        <dbReference type="Proteomes" id="UP000663864"/>
    </source>
</evidence>